<protein>
    <submittedName>
        <fullName evidence="5">Si:dkey-178e17.3</fullName>
    </submittedName>
</protein>
<evidence type="ECO:0000313" key="5">
    <source>
        <dbReference type="Ensembl" id="ENSTNIP00000018459.1"/>
    </source>
</evidence>
<keyword evidence="2" id="KW-1015">Disulfide bond</keyword>
<dbReference type="AlphaFoldDB" id="H3DD66"/>
<evidence type="ECO:0000256" key="1">
    <source>
        <dbReference type="ARBA" id="ARBA00022729"/>
    </source>
</evidence>
<proteinExistence type="predicted"/>
<dbReference type="Gene3D" id="4.10.410.20">
    <property type="match status" value="1"/>
</dbReference>
<reference evidence="6" key="1">
    <citation type="journal article" date="2004" name="Nature">
        <title>Genome duplication in the teleost fish Tetraodon nigroviridis reveals the early vertebrate proto-karyotype.</title>
        <authorList>
            <person name="Jaillon O."/>
            <person name="Aury J.-M."/>
            <person name="Brunet F."/>
            <person name="Petit J.-L."/>
            <person name="Stange-Thomann N."/>
            <person name="Mauceli E."/>
            <person name="Bouneau L."/>
            <person name="Fischer C."/>
            <person name="Ozouf-Costaz C."/>
            <person name="Bernot A."/>
            <person name="Nicaud S."/>
            <person name="Jaffe D."/>
            <person name="Fisher S."/>
            <person name="Lutfalla G."/>
            <person name="Dossat C."/>
            <person name="Segurens B."/>
            <person name="Dasilva C."/>
            <person name="Salanoubat M."/>
            <person name="Levy M."/>
            <person name="Boudet N."/>
            <person name="Castellano S."/>
            <person name="Anthouard V."/>
            <person name="Jubin C."/>
            <person name="Castelli V."/>
            <person name="Katinka M."/>
            <person name="Vacherie B."/>
            <person name="Biemont C."/>
            <person name="Skalli Z."/>
            <person name="Cattolico L."/>
            <person name="Poulain J."/>
            <person name="De Berardinis V."/>
            <person name="Cruaud C."/>
            <person name="Duprat S."/>
            <person name="Brottier P."/>
            <person name="Coutanceau J.-P."/>
            <person name="Gouzy J."/>
            <person name="Parra G."/>
            <person name="Lardier G."/>
            <person name="Chapple C."/>
            <person name="McKernan K.J."/>
            <person name="McEwan P."/>
            <person name="Bosak S."/>
            <person name="Kellis M."/>
            <person name="Volff J.-N."/>
            <person name="Guigo R."/>
            <person name="Zody M.C."/>
            <person name="Mesirov J."/>
            <person name="Lindblad-Toh K."/>
            <person name="Birren B."/>
            <person name="Nusbaum C."/>
            <person name="Kahn D."/>
            <person name="Robinson-Rechavi M."/>
            <person name="Laudet V."/>
            <person name="Schachter V."/>
            <person name="Quetier F."/>
            <person name="Saurin W."/>
            <person name="Scarpelli C."/>
            <person name="Wincker P."/>
            <person name="Lander E.S."/>
            <person name="Weissenbach J."/>
            <person name="Roest Crollius H."/>
        </authorList>
    </citation>
    <scope>NUCLEOTIDE SEQUENCE [LARGE SCALE GENOMIC DNA]</scope>
</reference>
<evidence type="ECO:0000256" key="3">
    <source>
        <dbReference type="ARBA" id="ARBA00023180"/>
    </source>
</evidence>
<dbReference type="OMA" id="TRDCCED"/>
<dbReference type="STRING" id="99883.ENSTNIP00000018459"/>
<dbReference type="SMART" id="SM00201">
    <property type="entry name" value="SO"/>
    <property type="match status" value="1"/>
</dbReference>
<evidence type="ECO:0000259" key="4">
    <source>
        <dbReference type="PROSITE" id="PS50958"/>
    </source>
</evidence>
<dbReference type="InParanoid" id="H3DD66"/>
<dbReference type="InterPro" id="IPR044004">
    <property type="entry name" value="TSP1_spondin_dom"/>
</dbReference>
<dbReference type="InterPro" id="IPR000884">
    <property type="entry name" value="TSP1_rpt"/>
</dbReference>
<feature type="domain" description="SMB" evidence="4">
    <location>
        <begin position="63"/>
        <end position="108"/>
    </location>
</feature>
<dbReference type="InterPro" id="IPR036024">
    <property type="entry name" value="Somatomedin_B-like_dom_sf"/>
</dbReference>
<dbReference type="InterPro" id="IPR001212">
    <property type="entry name" value="Somatomedin_B_dom"/>
</dbReference>
<reference evidence="5" key="2">
    <citation type="submission" date="2025-08" db="UniProtKB">
        <authorList>
            <consortium name="Ensembl"/>
        </authorList>
    </citation>
    <scope>IDENTIFICATION</scope>
</reference>
<name>H3DD66_TETNG</name>
<evidence type="ECO:0000256" key="2">
    <source>
        <dbReference type="ARBA" id="ARBA00023157"/>
    </source>
</evidence>
<dbReference type="InterPro" id="IPR036383">
    <property type="entry name" value="TSP1_rpt_sf"/>
</dbReference>
<dbReference type="HOGENOM" id="CLU_058116_1_0_1"/>
<dbReference type="PROSITE" id="PS50092">
    <property type="entry name" value="TSP1"/>
    <property type="match status" value="1"/>
</dbReference>
<dbReference type="SUPFAM" id="SSF82895">
    <property type="entry name" value="TSP-1 type 1 repeat"/>
    <property type="match status" value="1"/>
</dbReference>
<dbReference type="GeneTree" id="ENSGT00390000008325"/>
<dbReference type="SMART" id="SM00209">
    <property type="entry name" value="TSP1"/>
    <property type="match status" value="1"/>
</dbReference>
<dbReference type="Ensembl" id="ENSTNIT00000018685.1">
    <property type="protein sequence ID" value="ENSTNIP00000018459.1"/>
    <property type="gene ID" value="ENSTNIG00000015392.1"/>
</dbReference>
<dbReference type="PANTHER" id="PTHR20920">
    <property type="entry name" value="RPE-SPONDIN"/>
    <property type="match status" value="1"/>
</dbReference>
<sequence length="286" mass="31722">IGRKSSTYRWECVRGSKKQTKKVSTMGAHGWSSARVGWVVWGYFAFFCGELFPRAEAGCRVRKSPSCCTGRNNDCFEYTRSKTLCYCDGYCQKTGDCCEDYRRVCQISAIDCEVGPWGPWSPCTSSCGVGSTERSRQVSVPPRNEGRPCPDLKQRRGCFGNAVVCRRGTANTSVPKLLPAALFQNSHLCRSQKNARTPSYCVYLRVKRASVACQLKPWSAQLVKERLVCAECQGDAMSKSDRCGGDGIQNIRTFWSAASVPGCHGSWVRETSSEVCRCPRSSVLFV</sequence>
<reference evidence="5" key="3">
    <citation type="submission" date="2025-09" db="UniProtKB">
        <authorList>
            <consortium name="Ensembl"/>
        </authorList>
    </citation>
    <scope>IDENTIFICATION</scope>
</reference>
<dbReference type="Proteomes" id="UP000007303">
    <property type="component" value="Unassembled WGS sequence"/>
</dbReference>
<dbReference type="PROSITE" id="PS00524">
    <property type="entry name" value="SMB_1"/>
    <property type="match status" value="1"/>
</dbReference>
<dbReference type="Pfam" id="PF25031">
    <property type="entry name" value="SBSPON_C"/>
    <property type="match status" value="1"/>
</dbReference>
<dbReference type="PANTHER" id="PTHR20920:SF6">
    <property type="entry name" value="SOMATOMEDIN B AND THROMBOSPONDIN TYPE 1 DOMAIN CONTAINING"/>
    <property type="match status" value="1"/>
</dbReference>
<evidence type="ECO:0000313" key="6">
    <source>
        <dbReference type="Proteomes" id="UP000007303"/>
    </source>
</evidence>
<keyword evidence="6" id="KW-1185">Reference proteome</keyword>
<dbReference type="InterPro" id="IPR039942">
    <property type="entry name" value="SBSPO"/>
</dbReference>
<dbReference type="PROSITE" id="PS50958">
    <property type="entry name" value="SMB_2"/>
    <property type="match status" value="1"/>
</dbReference>
<dbReference type="Gene3D" id="2.20.100.10">
    <property type="entry name" value="Thrombospondin type-1 (TSP1) repeat"/>
    <property type="match status" value="1"/>
</dbReference>
<dbReference type="SUPFAM" id="SSF90188">
    <property type="entry name" value="Somatomedin B domain"/>
    <property type="match status" value="1"/>
</dbReference>
<dbReference type="Pfam" id="PF19028">
    <property type="entry name" value="TSP1_spondin"/>
    <property type="match status" value="1"/>
</dbReference>
<keyword evidence="3" id="KW-0325">Glycoprotein</keyword>
<dbReference type="Pfam" id="PF01033">
    <property type="entry name" value="Somatomedin_B"/>
    <property type="match status" value="1"/>
</dbReference>
<dbReference type="InterPro" id="IPR056801">
    <property type="entry name" value="SBSPON_C"/>
</dbReference>
<accession>H3DD66</accession>
<keyword evidence="1" id="KW-0732">Signal</keyword>
<organism evidence="5 6">
    <name type="scientific">Tetraodon nigroviridis</name>
    <name type="common">Spotted green pufferfish</name>
    <name type="synonym">Chelonodon nigroviridis</name>
    <dbReference type="NCBI Taxonomy" id="99883"/>
    <lineage>
        <taxon>Eukaryota</taxon>
        <taxon>Metazoa</taxon>
        <taxon>Chordata</taxon>
        <taxon>Craniata</taxon>
        <taxon>Vertebrata</taxon>
        <taxon>Euteleostomi</taxon>
        <taxon>Actinopterygii</taxon>
        <taxon>Neopterygii</taxon>
        <taxon>Teleostei</taxon>
        <taxon>Neoteleostei</taxon>
        <taxon>Acanthomorphata</taxon>
        <taxon>Eupercaria</taxon>
        <taxon>Tetraodontiformes</taxon>
        <taxon>Tetradontoidea</taxon>
        <taxon>Tetraodontidae</taxon>
        <taxon>Tetraodon</taxon>
    </lineage>
</organism>